<dbReference type="InterPro" id="IPR043563">
    <property type="entry name" value="Sp110/Sp140/Sp140L-like"/>
</dbReference>
<evidence type="ECO:0000313" key="2">
    <source>
        <dbReference type="EMBL" id="KAF4080670.1"/>
    </source>
</evidence>
<dbReference type="InterPro" id="IPR004865">
    <property type="entry name" value="HSR_dom"/>
</dbReference>
<dbReference type="GO" id="GO:0000981">
    <property type="term" value="F:DNA-binding transcription factor activity, RNA polymerase II-specific"/>
    <property type="evidence" value="ECO:0007669"/>
    <property type="project" value="TreeGrafter"/>
</dbReference>
<feature type="domain" description="HSR" evidence="1">
    <location>
        <begin position="1"/>
        <end position="107"/>
    </location>
</feature>
<dbReference type="EMBL" id="JAAGNN010000014">
    <property type="protein sequence ID" value="KAF4080670.1"/>
    <property type="molecule type" value="Genomic_DNA"/>
</dbReference>
<keyword evidence="3" id="KW-1185">Reference proteome</keyword>
<dbReference type="PANTHER" id="PTHR46386">
    <property type="entry name" value="NUCLEAR BODY PROTEIN SP140"/>
    <property type="match status" value="1"/>
</dbReference>
<dbReference type="Pfam" id="PF03172">
    <property type="entry name" value="HSR"/>
    <property type="match status" value="1"/>
</dbReference>
<comment type="caution">
    <text evidence="2">The sequence shown here is derived from an EMBL/GenBank/DDBJ whole genome shotgun (WGS) entry which is preliminary data.</text>
</comment>
<dbReference type="GO" id="GO:0005634">
    <property type="term" value="C:nucleus"/>
    <property type="evidence" value="ECO:0007669"/>
    <property type="project" value="InterPro"/>
</dbReference>
<dbReference type="Proteomes" id="UP000593565">
    <property type="component" value="Unassembled WGS sequence"/>
</dbReference>
<name>A0A7J6ADH6_AMEME</name>
<organism evidence="2 3">
    <name type="scientific">Ameiurus melas</name>
    <name type="common">Black bullhead</name>
    <name type="synonym">Silurus melas</name>
    <dbReference type="NCBI Taxonomy" id="219545"/>
    <lineage>
        <taxon>Eukaryota</taxon>
        <taxon>Metazoa</taxon>
        <taxon>Chordata</taxon>
        <taxon>Craniata</taxon>
        <taxon>Vertebrata</taxon>
        <taxon>Euteleostomi</taxon>
        <taxon>Actinopterygii</taxon>
        <taxon>Neopterygii</taxon>
        <taxon>Teleostei</taxon>
        <taxon>Ostariophysi</taxon>
        <taxon>Siluriformes</taxon>
        <taxon>Ictaluridae</taxon>
        <taxon>Ameiurus</taxon>
    </lineage>
</organism>
<evidence type="ECO:0000313" key="3">
    <source>
        <dbReference type="Proteomes" id="UP000593565"/>
    </source>
</evidence>
<reference evidence="2 3" key="1">
    <citation type="submission" date="2020-02" db="EMBL/GenBank/DDBJ databases">
        <title>A chromosome-scale genome assembly of the black bullhead catfish (Ameiurus melas).</title>
        <authorList>
            <person name="Wen M."/>
            <person name="Zham M."/>
            <person name="Cabau C."/>
            <person name="Klopp C."/>
            <person name="Donnadieu C."/>
            <person name="Roques C."/>
            <person name="Bouchez O."/>
            <person name="Lampietro C."/>
            <person name="Jouanno E."/>
            <person name="Herpin A."/>
            <person name="Louis A."/>
            <person name="Berthelot C."/>
            <person name="Parey E."/>
            <person name="Roest-Crollius H."/>
            <person name="Braasch I."/>
            <person name="Postlethwait J."/>
            <person name="Robinson-Rechavi M."/>
            <person name="Echchiki A."/>
            <person name="Begum T."/>
            <person name="Montfort J."/>
            <person name="Schartl M."/>
            <person name="Bobe J."/>
            <person name="Guiguen Y."/>
        </authorList>
    </citation>
    <scope>NUCLEOTIDE SEQUENCE [LARGE SCALE GENOMIC DNA]</scope>
    <source>
        <strain evidence="2">M_S1</strain>
        <tissue evidence="2">Blood</tissue>
    </source>
</reference>
<gene>
    <name evidence="2" type="ORF">AMELA_G00174100</name>
</gene>
<accession>A0A7J6ADH6</accession>
<dbReference type="PANTHER" id="PTHR46386:SF1">
    <property type="entry name" value="NUCLEAR BODY PROTEIN SP140-LIKE PROTEIN"/>
    <property type="match status" value="1"/>
</dbReference>
<dbReference type="PROSITE" id="PS51414">
    <property type="entry name" value="HSR"/>
    <property type="match status" value="1"/>
</dbReference>
<sequence>MDFPTDEELIRFLHRKKTEISSYIEEPLTFLNQLRDHDLVSENLYQKVIRMKNKDRRQKGVYDILDWVENKQGHRVKLFWSCVFQDHILQKYPRLRVLQKRLLDGSFRISARLIKAEEPTINTEVQRKEKNQEQEKVT</sequence>
<protein>
    <recommendedName>
        <fullName evidence="1">HSR domain-containing protein</fullName>
    </recommendedName>
</protein>
<evidence type="ECO:0000259" key="1">
    <source>
        <dbReference type="PROSITE" id="PS51414"/>
    </source>
</evidence>
<dbReference type="AlphaFoldDB" id="A0A7J6ADH6"/>
<proteinExistence type="predicted"/>